<feature type="compositionally biased region" description="Gly residues" evidence="1">
    <location>
        <begin position="65"/>
        <end position="80"/>
    </location>
</feature>
<proteinExistence type="predicted"/>
<dbReference type="Proteomes" id="UP001457282">
    <property type="component" value="Unassembled WGS sequence"/>
</dbReference>
<protein>
    <submittedName>
        <fullName evidence="2">Uncharacterized protein</fullName>
    </submittedName>
</protein>
<evidence type="ECO:0000313" key="3">
    <source>
        <dbReference type="Proteomes" id="UP001457282"/>
    </source>
</evidence>
<organism evidence="2 3">
    <name type="scientific">Rubus argutus</name>
    <name type="common">Southern blackberry</name>
    <dbReference type="NCBI Taxonomy" id="59490"/>
    <lineage>
        <taxon>Eukaryota</taxon>
        <taxon>Viridiplantae</taxon>
        <taxon>Streptophyta</taxon>
        <taxon>Embryophyta</taxon>
        <taxon>Tracheophyta</taxon>
        <taxon>Spermatophyta</taxon>
        <taxon>Magnoliopsida</taxon>
        <taxon>eudicotyledons</taxon>
        <taxon>Gunneridae</taxon>
        <taxon>Pentapetalae</taxon>
        <taxon>rosids</taxon>
        <taxon>fabids</taxon>
        <taxon>Rosales</taxon>
        <taxon>Rosaceae</taxon>
        <taxon>Rosoideae</taxon>
        <taxon>Rosoideae incertae sedis</taxon>
        <taxon>Rubus</taxon>
    </lineage>
</organism>
<dbReference type="EMBL" id="JBEDUW010000002">
    <property type="protein sequence ID" value="KAK9945918.1"/>
    <property type="molecule type" value="Genomic_DNA"/>
</dbReference>
<gene>
    <name evidence="2" type="ORF">M0R45_011408</name>
</gene>
<evidence type="ECO:0000256" key="1">
    <source>
        <dbReference type="SAM" id="MobiDB-lite"/>
    </source>
</evidence>
<reference evidence="2 3" key="1">
    <citation type="journal article" date="2023" name="G3 (Bethesda)">
        <title>A chromosome-length genome assembly and annotation of blackberry (Rubus argutus, cv. 'Hillquist').</title>
        <authorList>
            <person name="Bruna T."/>
            <person name="Aryal R."/>
            <person name="Dudchenko O."/>
            <person name="Sargent D.J."/>
            <person name="Mead D."/>
            <person name="Buti M."/>
            <person name="Cavallini A."/>
            <person name="Hytonen T."/>
            <person name="Andres J."/>
            <person name="Pham M."/>
            <person name="Weisz D."/>
            <person name="Mascagni F."/>
            <person name="Usai G."/>
            <person name="Natali L."/>
            <person name="Bassil N."/>
            <person name="Fernandez G.E."/>
            <person name="Lomsadze A."/>
            <person name="Armour M."/>
            <person name="Olukolu B."/>
            <person name="Poorten T."/>
            <person name="Britton C."/>
            <person name="Davik J."/>
            <person name="Ashrafi H."/>
            <person name="Aiden E.L."/>
            <person name="Borodovsky M."/>
            <person name="Worthington M."/>
        </authorList>
    </citation>
    <scope>NUCLEOTIDE SEQUENCE [LARGE SCALE GENOMIC DNA]</scope>
    <source>
        <strain evidence="2">PI 553951</strain>
    </source>
</reference>
<keyword evidence="3" id="KW-1185">Reference proteome</keyword>
<sequence>MMVKAQKKPGGAVRAETELLLEAKPNPKKDKAATVFPANKRMLVKTMAFNYIVHFFTSNFCSSSSGGGGGGAGGPGGAGGYSPPKIHMARNASCSNSPITGR</sequence>
<name>A0AAW1YAU8_RUBAR</name>
<evidence type="ECO:0000313" key="2">
    <source>
        <dbReference type="EMBL" id="KAK9945918.1"/>
    </source>
</evidence>
<feature type="compositionally biased region" description="Polar residues" evidence="1">
    <location>
        <begin position="92"/>
        <end position="102"/>
    </location>
</feature>
<comment type="caution">
    <text evidence="2">The sequence shown here is derived from an EMBL/GenBank/DDBJ whole genome shotgun (WGS) entry which is preliminary data.</text>
</comment>
<dbReference type="AlphaFoldDB" id="A0AAW1YAU8"/>
<feature type="region of interest" description="Disordered" evidence="1">
    <location>
        <begin position="64"/>
        <end position="102"/>
    </location>
</feature>
<accession>A0AAW1YAU8</accession>